<accession>A0A2M7G3F5</accession>
<dbReference type="EMBL" id="PFFQ01000039">
    <property type="protein sequence ID" value="PIW16237.1"/>
    <property type="molecule type" value="Genomic_DNA"/>
</dbReference>
<dbReference type="InterPro" id="IPR013857">
    <property type="entry name" value="NADH-UbQ_OxRdtase-assoc_prot30"/>
</dbReference>
<dbReference type="SUPFAM" id="SSF49785">
    <property type="entry name" value="Galactose-binding domain-like"/>
    <property type="match status" value="1"/>
</dbReference>
<name>A0A2M7G3F5_9BACT</name>
<dbReference type="AlphaFoldDB" id="A0A2M7G3F5"/>
<dbReference type="InterPro" id="IPR008979">
    <property type="entry name" value="Galactose-bd-like_sf"/>
</dbReference>
<reference evidence="2 3" key="1">
    <citation type="submission" date="2017-09" db="EMBL/GenBank/DDBJ databases">
        <title>Depth-based differentiation of microbial function through sediment-hosted aquifers and enrichment of novel symbionts in the deep terrestrial subsurface.</title>
        <authorList>
            <person name="Probst A.J."/>
            <person name="Ladd B."/>
            <person name="Jarett J.K."/>
            <person name="Geller-Mcgrath D.E."/>
            <person name="Sieber C.M."/>
            <person name="Emerson J.B."/>
            <person name="Anantharaman K."/>
            <person name="Thomas B.C."/>
            <person name="Malmstrom R."/>
            <person name="Stieglmeier M."/>
            <person name="Klingl A."/>
            <person name="Woyke T."/>
            <person name="Ryan C.M."/>
            <person name="Banfield J.F."/>
        </authorList>
    </citation>
    <scope>NUCLEOTIDE SEQUENCE [LARGE SCALE GENOMIC DNA]</scope>
    <source>
        <strain evidence="2">CG17_big_fil_post_rev_8_21_14_2_50_48_46</strain>
    </source>
</reference>
<proteinExistence type="predicted"/>
<evidence type="ECO:0000313" key="3">
    <source>
        <dbReference type="Proteomes" id="UP000231019"/>
    </source>
</evidence>
<sequence>MAYLLDDFSREDEVSLFGTEWFVFSDQVMGGISQAQASHQQSPDGPLLHFGGKISLENQGGFIQLALPLIHSRYLFDARHFRGVHLLARANQREGWYIHLRTKELSMPWQHYRAPFYPCPDWEIHQIPFELFYPVGTGHPLNLERLTRIGIVAGQRAFQADLELKQIGFYPG</sequence>
<evidence type="ECO:0000259" key="1">
    <source>
        <dbReference type="Pfam" id="PF08547"/>
    </source>
</evidence>
<protein>
    <recommendedName>
        <fullName evidence="1">NADH:ubiquinone oxidoreductase intermediate-associated protein 30 domain-containing protein</fullName>
    </recommendedName>
</protein>
<evidence type="ECO:0000313" key="2">
    <source>
        <dbReference type="EMBL" id="PIW16237.1"/>
    </source>
</evidence>
<organism evidence="2 3">
    <name type="scientific">bacterium (Candidatus Blackallbacteria) CG17_big_fil_post_rev_8_21_14_2_50_48_46</name>
    <dbReference type="NCBI Taxonomy" id="2014261"/>
    <lineage>
        <taxon>Bacteria</taxon>
        <taxon>Candidatus Blackallbacteria</taxon>
    </lineage>
</organism>
<comment type="caution">
    <text evidence="2">The sequence shown here is derived from an EMBL/GenBank/DDBJ whole genome shotgun (WGS) entry which is preliminary data.</text>
</comment>
<dbReference type="Pfam" id="PF08547">
    <property type="entry name" value="CIA30"/>
    <property type="match status" value="1"/>
</dbReference>
<feature type="domain" description="NADH:ubiquinone oxidoreductase intermediate-associated protein 30" evidence="1">
    <location>
        <begin position="19"/>
        <end position="156"/>
    </location>
</feature>
<gene>
    <name evidence="2" type="ORF">COW36_13990</name>
</gene>
<dbReference type="Proteomes" id="UP000231019">
    <property type="component" value="Unassembled WGS sequence"/>
</dbReference>